<evidence type="ECO:0000256" key="4">
    <source>
        <dbReference type="ARBA" id="ARBA00022576"/>
    </source>
</evidence>
<feature type="domain" description="Aminotransferase class I/classII large" evidence="7">
    <location>
        <begin position="44"/>
        <end position="387"/>
    </location>
</feature>
<dbReference type="Proteomes" id="UP001286376">
    <property type="component" value="Unassembled WGS sequence"/>
</dbReference>
<dbReference type="GO" id="GO:0030170">
    <property type="term" value="F:pyridoxal phosphate binding"/>
    <property type="evidence" value="ECO:0007669"/>
    <property type="project" value="InterPro"/>
</dbReference>
<dbReference type="Pfam" id="PF00155">
    <property type="entry name" value="Aminotran_1_2"/>
    <property type="match status" value="1"/>
</dbReference>
<evidence type="ECO:0000313" key="10">
    <source>
        <dbReference type="EMBL" id="MRG74366.1"/>
    </source>
</evidence>
<organism evidence="12 17">
    <name type="scientific">Limosilactobacillus reuteri</name>
    <name type="common">Lactobacillus reuteri</name>
    <dbReference type="NCBI Taxonomy" id="1598"/>
    <lineage>
        <taxon>Bacteria</taxon>
        <taxon>Bacillati</taxon>
        <taxon>Bacillota</taxon>
        <taxon>Bacilli</taxon>
        <taxon>Lactobacillales</taxon>
        <taxon>Lactobacillaceae</taxon>
        <taxon>Limosilactobacillus</taxon>
    </lineage>
</organism>
<accession>A0A098QYG8</accession>
<dbReference type="PANTHER" id="PTHR42790">
    <property type="entry name" value="AMINOTRANSFERASE"/>
    <property type="match status" value="1"/>
</dbReference>
<comment type="cofactor">
    <cofactor evidence="1">
        <name>pyridoxal 5'-phosphate</name>
        <dbReference type="ChEBI" id="CHEBI:597326"/>
    </cofactor>
</comment>
<evidence type="ECO:0000313" key="12">
    <source>
        <dbReference type="EMBL" id="MRH80420.1"/>
    </source>
</evidence>
<dbReference type="EMBL" id="QGHV01000006">
    <property type="protein sequence ID" value="PWT38192.1"/>
    <property type="molecule type" value="Genomic_DNA"/>
</dbReference>
<dbReference type="GO" id="GO:0008483">
    <property type="term" value="F:transaminase activity"/>
    <property type="evidence" value="ECO:0007669"/>
    <property type="project" value="UniProtKB-KW"/>
</dbReference>
<dbReference type="Gene3D" id="3.40.640.10">
    <property type="entry name" value="Type I PLP-dependent aspartate aminotransferase-like (Major domain)"/>
    <property type="match status" value="1"/>
</dbReference>
<evidence type="ECO:0000259" key="7">
    <source>
        <dbReference type="Pfam" id="PF00155"/>
    </source>
</evidence>
<proteinExistence type="inferred from homology"/>
<evidence type="ECO:0000313" key="8">
    <source>
        <dbReference type="EMBL" id="MDV8947573.1"/>
    </source>
</evidence>
<evidence type="ECO:0000313" key="15">
    <source>
        <dbReference type="Proteomes" id="UP000441557"/>
    </source>
</evidence>
<evidence type="ECO:0000256" key="2">
    <source>
        <dbReference type="ARBA" id="ARBA00007441"/>
    </source>
</evidence>
<dbReference type="RefSeq" id="WP_003667350.1">
    <property type="nucleotide sequence ID" value="NZ_CAJSZG010000006.1"/>
</dbReference>
<dbReference type="EMBL" id="WJNE01000031">
    <property type="protein sequence ID" value="MRG69903.1"/>
    <property type="molecule type" value="Genomic_DNA"/>
</dbReference>
<evidence type="ECO:0000313" key="18">
    <source>
        <dbReference type="Proteomes" id="UP001286376"/>
    </source>
</evidence>
<dbReference type="Proteomes" id="UP000441557">
    <property type="component" value="Unassembled WGS sequence"/>
</dbReference>
<dbReference type="EMBL" id="JAOTNP010000067">
    <property type="protein sequence ID" value="MDV8947573.1"/>
    <property type="molecule type" value="Genomic_DNA"/>
</dbReference>
<evidence type="ECO:0000256" key="6">
    <source>
        <dbReference type="ARBA" id="ARBA00022898"/>
    </source>
</evidence>
<evidence type="ECO:0000313" key="17">
    <source>
        <dbReference type="Proteomes" id="UP000470878"/>
    </source>
</evidence>
<evidence type="ECO:0000313" key="11">
    <source>
        <dbReference type="EMBL" id="MRG83672.1"/>
    </source>
</evidence>
<dbReference type="FunFam" id="3.40.640.10:FF:000053">
    <property type="entry name" value="Aminotransferase, class I"/>
    <property type="match status" value="1"/>
</dbReference>
<keyword evidence="5 12" id="KW-0808">Transferase</keyword>
<reference evidence="13" key="2">
    <citation type="submission" date="2018-05" db="EMBL/GenBank/DDBJ databases">
        <authorList>
            <person name="Peng X.Y."/>
            <person name="Xu Y.F."/>
            <person name="Luo D."/>
            <person name="Yu J."/>
            <person name="Gu J.Y."/>
        </authorList>
    </citation>
    <scope>NUCLEOTIDE SEQUENCE</scope>
    <source>
        <strain evidence="13">LR9</strain>
    </source>
</reference>
<dbReference type="InterPro" id="IPR004839">
    <property type="entry name" value="Aminotransferase_I/II_large"/>
</dbReference>
<evidence type="ECO:0000256" key="1">
    <source>
        <dbReference type="ARBA" id="ARBA00001933"/>
    </source>
</evidence>
<reference evidence="14 15" key="3">
    <citation type="submission" date="2019-11" db="EMBL/GenBank/DDBJ databases">
        <title>Draft genome sequence of 12 host-associated Lactobacillus reuteri rodent strains.</title>
        <authorList>
            <person name="Zhang S."/>
            <person name="Ozcam M."/>
            <person name="Van Pijkeren J.P."/>
        </authorList>
    </citation>
    <scope>NUCLEOTIDE SEQUENCE [LARGE SCALE GENOMIC DNA]</scope>
    <source>
        <strain evidence="10 16">6799jm-1</strain>
        <strain evidence="12 17">CR</strain>
        <strain evidence="11 15">L1604-1</strain>
        <strain evidence="9 14">Rat19</strain>
    </source>
</reference>
<keyword evidence="6" id="KW-0663">Pyridoxal phosphate</keyword>
<evidence type="ECO:0000313" key="9">
    <source>
        <dbReference type="EMBL" id="MRG69903.1"/>
    </source>
</evidence>
<reference evidence="8" key="5">
    <citation type="submission" date="2022-08" db="EMBL/GenBank/DDBJ databases">
        <authorList>
            <person name="Huang K."/>
        </authorList>
    </citation>
    <scope>NUCLEOTIDE SEQUENCE</scope>
    <source>
        <strain evidence="8">RGW1</strain>
    </source>
</reference>
<comment type="caution">
    <text evidence="12">The sequence shown here is derived from an EMBL/GenBank/DDBJ whole genome shotgun (WGS) entry which is preliminary data.</text>
</comment>
<dbReference type="EMBL" id="WJMZ01000004">
    <property type="protein sequence ID" value="MRG83672.1"/>
    <property type="molecule type" value="Genomic_DNA"/>
</dbReference>
<reference evidence="8 18" key="4">
    <citation type="journal article" date="2022" name="Front. Cell. Infect. Microbiol.">
        <title>The probiotic and immunomodulation effects of Limosilactobacillus reuteri RGW1 isolated from calf feces.</title>
        <authorList>
            <person name="Huang K."/>
            <person name="Shi W."/>
            <person name="Yang B."/>
            <person name="Wang J."/>
        </authorList>
    </citation>
    <scope>NUCLEOTIDE SEQUENCE [LARGE SCALE GENOMIC DNA]</scope>
    <source>
        <strain evidence="8 18">RGW1</strain>
    </source>
</reference>
<dbReference type="Gene3D" id="3.90.1150.10">
    <property type="entry name" value="Aspartate Aminotransferase, domain 1"/>
    <property type="match status" value="1"/>
</dbReference>
<dbReference type="InterPro" id="IPR050859">
    <property type="entry name" value="Class-I_PLP-dep_aminotransf"/>
</dbReference>
<dbReference type="EMBL" id="WJMX01000008">
    <property type="protein sequence ID" value="MRH80420.1"/>
    <property type="molecule type" value="Genomic_DNA"/>
</dbReference>
<dbReference type="CDD" id="cd00609">
    <property type="entry name" value="AAT_like"/>
    <property type="match status" value="1"/>
</dbReference>
<evidence type="ECO:0000256" key="5">
    <source>
        <dbReference type="ARBA" id="ARBA00022679"/>
    </source>
</evidence>
<dbReference type="InterPro" id="IPR015421">
    <property type="entry name" value="PyrdxlP-dep_Trfase_major"/>
</dbReference>
<dbReference type="Proteomes" id="UP000452188">
    <property type="component" value="Unassembled WGS sequence"/>
</dbReference>
<dbReference type="Proteomes" id="UP000430985">
    <property type="component" value="Unassembled WGS sequence"/>
</dbReference>
<dbReference type="EMBL" id="WJMV01000002">
    <property type="protein sequence ID" value="MRG74366.1"/>
    <property type="molecule type" value="Genomic_DNA"/>
</dbReference>
<dbReference type="SUPFAM" id="SSF53383">
    <property type="entry name" value="PLP-dependent transferases"/>
    <property type="match status" value="1"/>
</dbReference>
<dbReference type="GO" id="GO:1901605">
    <property type="term" value="P:alpha-amino acid metabolic process"/>
    <property type="evidence" value="ECO:0007669"/>
    <property type="project" value="TreeGrafter"/>
</dbReference>
<evidence type="ECO:0000256" key="3">
    <source>
        <dbReference type="ARBA" id="ARBA00011738"/>
    </source>
</evidence>
<dbReference type="InterPro" id="IPR015424">
    <property type="entry name" value="PyrdxlP-dep_Trfase"/>
</dbReference>
<gene>
    <name evidence="13" type="ORF">DKZ35_01835</name>
    <name evidence="12" type="ORF">GIX77_06545</name>
    <name evidence="10" type="ORF">GIX79_01045</name>
    <name evidence="11" type="ORF">GIX80_04565</name>
    <name evidence="9" type="ORF">GIX83_08745</name>
    <name evidence="8" type="ORF">NX099_09255</name>
</gene>
<reference evidence="13" key="1">
    <citation type="journal article" date="2018" name="Front. Microbiol.">
        <title>Comparative Genomics of the Herbivore Gut Symbiont Lactobacillus reuteri Reveals Genetic Diversity and Lifestyle Adaptation.</title>
        <authorList>
            <person name="Zhao J."/>
        </authorList>
    </citation>
    <scope>NUCLEOTIDE SEQUENCE</scope>
    <source>
        <strain evidence="13">LR9</strain>
    </source>
</reference>
<evidence type="ECO:0000313" key="13">
    <source>
        <dbReference type="EMBL" id="PWT38192.1"/>
    </source>
</evidence>
<dbReference type="PANTHER" id="PTHR42790:SF19">
    <property type="entry name" value="KYNURENINE_ALPHA-AMINOADIPATE AMINOTRANSFERASE, MITOCHONDRIAL"/>
    <property type="match status" value="1"/>
</dbReference>
<evidence type="ECO:0000313" key="14">
    <source>
        <dbReference type="Proteomes" id="UP000430985"/>
    </source>
</evidence>
<dbReference type="Proteomes" id="UP000245735">
    <property type="component" value="Unassembled WGS sequence"/>
</dbReference>
<comment type="similarity">
    <text evidence="2">Belongs to the class-I pyridoxal-phosphate-dependent aminotransferase family.</text>
</comment>
<sequence>MTQFKYSKRVPADGTDAVGAILQAAADPKIISFAGGLPAPELFPVKEMKAAVDKVFEEHGQEAMQYGAAKGVTALREVIQQHVKEKENVDSELDNVLVTTGSEQALDLVGKAFVDPGDTVLVEQPTYLCALDVFRSYGANFASVEMDEDGMKMDALEEALKANPNTKLIYTVPNFQNPTGRTMTEERRKQLAELAEKYDVYVLEDNPYGEIRFAGQHVPAVKSFDKSGHVFYMSTFSKTLAPGFRLGWLVADKAVVNKLTVLKQSADLHTDNLAQFAVAQFFADNDVDAHVKEISALYGKRKDLMLEGIKKYFPEGVKYTDPEGGMFLWVEVPGVDDTVELFKECLEHDVAFVPGDPFFAGEVQPGAFRLNYSNMKEDQIEVGLKRLGAALTAAVNK</sequence>
<name>A0A098QYG8_LIMRT</name>
<protein>
    <submittedName>
        <fullName evidence="12">Aminotransferase class I/II-fold pyridoxal phosphate-dependent enzyme</fullName>
    </submittedName>
    <submittedName>
        <fullName evidence="8">PLP-dependent aminotransferase family protein</fullName>
    </submittedName>
</protein>
<evidence type="ECO:0000313" key="16">
    <source>
        <dbReference type="Proteomes" id="UP000452188"/>
    </source>
</evidence>
<comment type="subunit">
    <text evidence="3">Homodimer.</text>
</comment>
<dbReference type="InterPro" id="IPR015422">
    <property type="entry name" value="PyrdxlP-dep_Trfase_small"/>
</dbReference>
<keyword evidence="4 12" id="KW-0032">Aminotransferase</keyword>
<dbReference type="AlphaFoldDB" id="A0A098QYG8"/>
<dbReference type="Proteomes" id="UP000470878">
    <property type="component" value="Unassembled WGS sequence"/>
</dbReference>